<name>A0A7J9APR8_9ROSI</name>
<evidence type="ECO:0000313" key="2">
    <source>
        <dbReference type="Proteomes" id="UP000593574"/>
    </source>
</evidence>
<keyword evidence="2" id="KW-1185">Reference proteome</keyword>
<proteinExistence type="predicted"/>
<evidence type="ECO:0008006" key="3">
    <source>
        <dbReference type="Google" id="ProtNLM"/>
    </source>
</evidence>
<sequence>MDGGFKMVIGLSDIFQVETQALLEGLNQIVRDNNRVADSLAREAQGGMKELFIHVNLLIYMRNLLEDDICRAMKILPAKD</sequence>
<reference evidence="1 2" key="1">
    <citation type="journal article" date="2019" name="Genome Biol. Evol.">
        <title>Insights into the evolution of the New World diploid cottons (Gossypium, subgenus Houzingenia) based on genome sequencing.</title>
        <authorList>
            <person name="Grover C.E."/>
            <person name="Arick M.A. 2nd"/>
            <person name="Thrash A."/>
            <person name="Conover J.L."/>
            <person name="Sanders W.S."/>
            <person name="Peterson D.G."/>
            <person name="Frelichowski J.E."/>
            <person name="Scheffler J.A."/>
            <person name="Scheffler B.E."/>
            <person name="Wendel J.F."/>
        </authorList>
    </citation>
    <scope>NUCLEOTIDE SEQUENCE [LARGE SCALE GENOMIC DNA]</scope>
    <source>
        <strain evidence="1">4</strain>
        <tissue evidence="1">Leaf</tissue>
    </source>
</reference>
<protein>
    <recommendedName>
        <fullName evidence="3">RNase H type-1 domain-containing protein</fullName>
    </recommendedName>
</protein>
<dbReference type="EMBL" id="JABEZV010000011">
    <property type="protein sequence ID" value="MBA0725439.1"/>
    <property type="molecule type" value="Genomic_DNA"/>
</dbReference>
<dbReference type="Proteomes" id="UP000593574">
    <property type="component" value="Unassembled WGS sequence"/>
</dbReference>
<evidence type="ECO:0000313" key="1">
    <source>
        <dbReference type="EMBL" id="MBA0725439.1"/>
    </source>
</evidence>
<comment type="caution">
    <text evidence="1">The sequence shown here is derived from an EMBL/GenBank/DDBJ whole genome shotgun (WGS) entry which is preliminary data.</text>
</comment>
<gene>
    <name evidence="1" type="ORF">Golax_022029</name>
</gene>
<organism evidence="1 2">
    <name type="scientific">Gossypium laxum</name>
    <dbReference type="NCBI Taxonomy" id="34288"/>
    <lineage>
        <taxon>Eukaryota</taxon>
        <taxon>Viridiplantae</taxon>
        <taxon>Streptophyta</taxon>
        <taxon>Embryophyta</taxon>
        <taxon>Tracheophyta</taxon>
        <taxon>Spermatophyta</taxon>
        <taxon>Magnoliopsida</taxon>
        <taxon>eudicotyledons</taxon>
        <taxon>Gunneridae</taxon>
        <taxon>Pentapetalae</taxon>
        <taxon>rosids</taxon>
        <taxon>malvids</taxon>
        <taxon>Malvales</taxon>
        <taxon>Malvaceae</taxon>
        <taxon>Malvoideae</taxon>
        <taxon>Gossypium</taxon>
    </lineage>
</organism>
<accession>A0A7J9APR8</accession>
<dbReference type="AlphaFoldDB" id="A0A7J9APR8"/>